<evidence type="ECO:0000259" key="2">
    <source>
        <dbReference type="Pfam" id="PF14200"/>
    </source>
</evidence>
<dbReference type="RefSeq" id="WP_059202818.1">
    <property type="nucleotide sequence ID" value="NZ_JBIRTR010000006.1"/>
</dbReference>
<evidence type="ECO:0000256" key="1">
    <source>
        <dbReference type="SAM" id="MobiDB-lite"/>
    </source>
</evidence>
<dbReference type="Pfam" id="PF14200">
    <property type="entry name" value="RicinB_lectin_2"/>
    <property type="match status" value="1"/>
</dbReference>
<dbReference type="SUPFAM" id="SSF88659">
    <property type="entry name" value="Sigma3 and sigma4 domains of RNA polymerase sigma factors"/>
    <property type="match status" value="1"/>
</dbReference>
<dbReference type="STRING" id="1943.AQJ64_19795"/>
<feature type="region of interest" description="Disordered" evidence="1">
    <location>
        <begin position="358"/>
        <end position="381"/>
    </location>
</feature>
<feature type="compositionally biased region" description="Low complexity" evidence="1">
    <location>
        <begin position="253"/>
        <end position="275"/>
    </location>
</feature>
<feature type="region of interest" description="Disordered" evidence="1">
    <location>
        <begin position="253"/>
        <end position="288"/>
    </location>
</feature>
<dbReference type="PROSITE" id="PS50231">
    <property type="entry name" value="RICIN_B_LECTIN"/>
    <property type="match status" value="1"/>
</dbReference>
<accession>A0A101SY93</accession>
<feature type="region of interest" description="Disordered" evidence="1">
    <location>
        <begin position="1"/>
        <end position="22"/>
    </location>
</feature>
<dbReference type="CDD" id="cd00161">
    <property type="entry name" value="beta-trefoil_Ricin-like"/>
    <property type="match status" value="1"/>
</dbReference>
<proteinExistence type="predicted"/>
<comment type="caution">
    <text evidence="3">The sequence shown here is derived from an EMBL/GenBank/DDBJ whole genome shotgun (WGS) entry which is preliminary data.</text>
</comment>
<dbReference type="EMBL" id="LMWW01000032">
    <property type="protein sequence ID" value="KUN82327.1"/>
    <property type="molecule type" value="Genomic_DNA"/>
</dbReference>
<feature type="compositionally biased region" description="Low complexity" evidence="1">
    <location>
        <begin position="1"/>
        <end position="11"/>
    </location>
</feature>
<dbReference type="Proteomes" id="UP000052982">
    <property type="component" value="Unassembled WGS sequence"/>
</dbReference>
<organism evidence="3 4">
    <name type="scientific">Streptomyces griseoruber</name>
    <dbReference type="NCBI Taxonomy" id="1943"/>
    <lineage>
        <taxon>Bacteria</taxon>
        <taxon>Bacillati</taxon>
        <taxon>Actinomycetota</taxon>
        <taxon>Actinomycetes</taxon>
        <taxon>Kitasatosporales</taxon>
        <taxon>Streptomycetaceae</taxon>
        <taxon>Streptomyces</taxon>
    </lineage>
</organism>
<dbReference type="OrthoDB" id="4032201at2"/>
<reference evidence="3 4" key="1">
    <citation type="submission" date="2015-10" db="EMBL/GenBank/DDBJ databases">
        <title>Draft genome sequence of Streptomyces griseoruber DSM 40281, type strain for the species Streptomyces griseoruber.</title>
        <authorList>
            <person name="Ruckert C."/>
            <person name="Winkler A."/>
            <person name="Kalinowski J."/>
            <person name="Kampfer P."/>
            <person name="Glaeser S."/>
        </authorList>
    </citation>
    <scope>NUCLEOTIDE SEQUENCE [LARGE SCALE GENOMIC DNA]</scope>
    <source>
        <strain evidence="3 4">DSM 40281</strain>
    </source>
</reference>
<dbReference type="Gene3D" id="2.80.10.50">
    <property type="match status" value="1"/>
</dbReference>
<gene>
    <name evidence="3" type="ORF">AQJ64_19795</name>
</gene>
<feature type="domain" description="Ricin B lectin" evidence="2">
    <location>
        <begin position="346"/>
        <end position="428"/>
    </location>
</feature>
<dbReference type="InterPro" id="IPR035992">
    <property type="entry name" value="Ricin_B-like_lectins"/>
</dbReference>
<dbReference type="InterPro" id="IPR000772">
    <property type="entry name" value="Ricin_B_lectin"/>
</dbReference>
<feature type="region of interest" description="Disordered" evidence="1">
    <location>
        <begin position="320"/>
        <end position="339"/>
    </location>
</feature>
<evidence type="ECO:0000313" key="3">
    <source>
        <dbReference type="EMBL" id="KUN82327.1"/>
    </source>
</evidence>
<protein>
    <recommendedName>
        <fullName evidence="2">Ricin B lectin domain-containing protein</fullName>
    </recommendedName>
</protein>
<keyword evidence="4" id="KW-1185">Reference proteome</keyword>
<dbReference type="SUPFAM" id="SSF50370">
    <property type="entry name" value="Ricin B-like lectins"/>
    <property type="match status" value="1"/>
</dbReference>
<name>A0A101SY93_9ACTN</name>
<sequence length="508" mass="53123">MSEHLAQQAPHHPQPGPGILPEHAPAVHAYAEAFCAKPRDATDLAAQVLARGPRQPGPALRTALLADVRRTAHGWLRDERSALLRPEFRAWSRRAADTFGPVDTLRRVEHGSVLLAAFEQLSDQSRAALWLCLAEEGESAQAARLLNTTEEFAGSLAQSARGRLVDTVLRVRADRTADPRCVHYGGMLGAIARGTHREAPADLRQHLDICRFCAHDLRLLRTLASGGAQEARRLLVDQVLVWGGAAYRRARSAGRAPAAAGPAGRGPAEPPAAAREQPVSRPPGRRRRRTACTVAVTVVLTAVLTTAVLRELSGSDPAEGAEQAVAEAGAASPSASSASPASAAPVVLRSAANGRCVTGPAGSAASDEAQAQARTRGPVPAPDPVLAACDGGEDQQWRVVALEDGAVALVNVASRLCLDIAGERVAGDGMQQRPCANEQADAPFPEDQAFLAQAAGDDAFALVCQDNPDIALGVRSGKVRMRSTAAVGKAVRFSLDGVDDTTANALGL</sequence>
<dbReference type="InterPro" id="IPR013324">
    <property type="entry name" value="RNA_pol_sigma_r3/r4-like"/>
</dbReference>
<dbReference type="AlphaFoldDB" id="A0A101SY93"/>
<evidence type="ECO:0000313" key="4">
    <source>
        <dbReference type="Proteomes" id="UP000052982"/>
    </source>
</evidence>